<reference evidence="2 3" key="1">
    <citation type="submission" date="2017-09" db="EMBL/GenBank/DDBJ databases">
        <title>Large-scale bioinformatics analysis of Bacillus genomes uncovers conserved roles of natural products in bacterial physiology.</title>
        <authorList>
            <consortium name="Agbiome Team Llc"/>
            <person name="Bleich R.M."/>
            <person name="Grubbs K.J."/>
            <person name="Santa Maria K.C."/>
            <person name="Allen S.E."/>
            <person name="Farag S."/>
            <person name="Shank E.A."/>
            <person name="Bowers A."/>
        </authorList>
    </citation>
    <scope>NUCLEOTIDE SEQUENCE [LARGE SCALE GENOMIC DNA]</scope>
    <source>
        <strain evidence="2 3">AFS067272</strain>
    </source>
</reference>
<evidence type="ECO:0000313" key="3">
    <source>
        <dbReference type="Proteomes" id="UP000226357"/>
    </source>
</evidence>
<organism evidence="2 3">
    <name type="scientific">Bacillus cereus</name>
    <dbReference type="NCBI Taxonomy" id="1396"/>
    <lineage>
        <taxon>Bacteria</taxon>
        <taxon>Bacillati</taxon>
        <taxon>Bacillota</taxon>
        <taxon>Bacilli</taxon>
        <taxon>Bacillales</taxon>
        <taxon>Bacillaceae</taxon>
        <taxon>Bacillus</taxon>
        <taxon>Bacillus cereus group</taxon>
    </lineage>
</organism>
<protein>
    <recommendedName>
        <fullName evidence="4">Thioredoxin-like fold domain-containing protein</fullName>
    </recommendedName>
</protein>
<sequence>MISNQIELSLIIIIFIYTIFHIWIIFHLKNRYKVKSGPAIGQPIPEIEILDIDRKTMQLNNRLQGEKNLLLFVDMDCEHCNKIINSLKLMDSSVLNNIHFLLSESDENFNILKDRGIRGNFYFLKEEDIFLHLNIKGFPFFLDIDSNNVIEKKGFATTSVIVEYLI</sequence>
<comment type="caution">
    <text evidence="2">The sequence shown here is derived from an EMBL/GenBank/DDBJ whole genome shotgun (WGS) entry which is preliminary data.</text>
</comment>
<evidence type="ECO:0000256" key="1">
    <source>
        <dbReference type="SAM" id="Phobius"/>
    </source>
</evidence>
<dbReference type="RefSeq" id="WP_098523667.1">
    <property type="nucleotide sequence ID" value="NZ_NUYJ01000124.1"/>
</dbReference>
<gene>
    <name evidence="2" type="ORF">COK38_23310</name>
</gene>
<keyword evidence="1" id="KW-0472">Membrane</keyword>
<evidence type="ECO:0008006" key="4">
    <source>
        <dbReference type="Google" id="ProtNLM"/>
    </source>
</evidence>
<dbReference type="AlphaFoldDB" id="A0AA44Q7I3"/>
<accession>A0AA44Q7I3</accession>
<name>A0AA44Q7I3_BACCE</name>
<dbReference type="Gene3D" id="3.40.30.10">
    <property type="entry name" value="Glutaredoxin"/>
    <property type="match status" value="1"/>
</dbReference>
<keyword evidence="1" id="KW-1133">Transmembrane helix</keyword>
<feature type="transmembrane region" description="Helical" evidence="1">
    <location>
        <begin position="6"/>
        <end position="26"/>
    </location>
</feature>
<evidence type="ECO:0000313" key="2">
    <source>
        <dbReference type="EMBL" id="PFR90753.1"/>
    </source>
</evidence>
<dbReference type="SUPFAM" id="SSF52833">
    <property type="entry name" value="Thioredoxin-like"/>
    <property type="match status" value="1"/>
</dbReference>
<dbReference type="Proteomes" id="UP000226357">
    <property type="component" value="Unassembled WGS sequence"/>
</dbReference>
<proteinExistence type="predicted"/>
<dbReference type="EMBL" id="NVBO01000295">
    <property type="protein sequence ID" value="PFR90753.1"/>
    <property type="molecule type" value="Genomic_DNA"/>
</dbReference>
<dbReference type="InterPro" id="IPR036249">
    <property type="entry name" value="Thioredoxin-like_sf"/>
</dbReference>
<keyword evidence="1" id="KW-0812">Transmembrane</keyword>